<dbReference type="EMBL" id="CP046565">
    <property type="protein sequence ID" value="QJD30862.1"/>
    <property type="molecule type" value="Genomic_DNA"/>
</dbReference>
<evidence type="ECO:0000313" key="4">
    <source>
        <dbReference type="EMBL" id="QJD30862.1"/>
    </source>
</evidence>
<accession>A0A858QAA3</accession>
<dbReference type="InterPro" id="IPR023214">
    <property type="entry name" value="HAD_sf"/>
</dbReference>
<organism evidence="4 5">
    <name type="scientific">Methylococcus geothermalis</name>
    <dbReference type="NCBI Taxonomy" id="2681310"/>
    <lineage>
        <taxon>Bacteria</taxon>
        <taxon>Pseudomonadati</taxon>
        <taxon>Pseudomonadota</taxon>
        <taxon>Gammaproteobacteria</taxon>
        <taxon>Methylococcales</taxon>
        <taxon>Methylococcaceae</taxon>
        <taxon>Methylococcus</taxon>
    </lineage>
</organism>
<dbReference type="PANTHER" id="PTHR48085">
    <property type="entry name" value="CADMIUM/ZINC-TRANSPORTING ATPASE HMA2-RELATED"/>
    <property type="match status" value="1"/>
</dbReference>
<sequence>MAESITFGSNWLRIEDRRVFGPGGGRTARRFARQVLALPDIESLTLDPSQSSAVIKHRTAGANLSAFRQRLAAAIGTDSGGLEDRALPHWPADTKLTLHRREGLISLFRIGAIEEGWLELQHPRLKGHSAFARNIEAGLGALGAVTRVSGNAASGTIRVRYDASALEPLTVVRVAEGFLTGNDMSRVPEPASVDFRVAHASVGLGAVGELMLPLATPVAAGLLVAANLGVLQDAGKQIGRGKLGVPVFHTALLACSIATGQVLAYALTEWSLRYWQRNWRRNLAQETHALLEDSLPLPAQATVLGTGGRETREAVADLRPGDRIRVPTSEPCPVDGRVVAGNALVQETSLRGSRGLMRKGAGDEVLAGSVVVSGALELEVVRTGPDTRAAQLTRAILETAAGMPADRTMRRKAEDLADRTVLPTLATAGVGWAAGDLITVGAILHQDWVSGPGLALPMQTLRDMRLALHSGVLLKSPSALVRLRESDFLVVDGDLPGLLDPDLELAQVDSRLPDTDTLLRHAAGAGLFLGDERAEALARSCLQRGLVVREPELLSLDADAVGVRIGRHTVSLVNRPGRSKTAPAPLLVRIDGVDVAELRFAYGALPHAARTLARLRALGMQQIVVVSSRAESEAAELAQRLGADLSGGGLSPEQKLRFLQGLKKRGVRATVVLDFGRNPDAAGEAHVAVAFGSQTADGGPCDIAILGESLDPLVDLMGLAQGHEADVVSACRMAAIPNLLCIAGAFAGLLNGITSGIIANIGVMNVDRRMRRALQMARTRRSPVLR</sequence>
<keyword evidence="2" id="KW-0812">Transmembrane</keyword>
<dbReference type="RefSeq" id="WP_169604137.1">
    <property type="nucleotide sequence ID" value="NZ_CP046565.1"/>
</dbReference>
<evidence type="ECO:0000313" key="5">
    <source>
        <dbReference type="Proteomes" id="UP000503004"/>
    </source>
</evidence>
<dbReference type="Gene3D" id="2.70.150.10">
    <property type="entry name" value="Calcium-transporting ATPase, cytoplasmic transduction domain A"/>
    <property type="match status" value="1"/>
</dbReference>
<protein>
    <submittedName>
        <fullName evidence="4">Cation-transporting ATPase</fullName>
    </submittedName>
</protein>
<dbReference type="Pfam" id="PF00122">
    <property type="entry name" value="E1-E2_ATPase"/>
    <property type="match status" value="1"/>
</dbReference>
<evidence type="ECO:0000259" key="3">
    <source>
        <dbReference type="Pfam" id="PF00122"/>
    </source>
</evidence>
<dbReference type="InterPro" id="IPR059000">
    <property type="entry name" value="ATPase_P-type_domA"/>
</dbReference>
<dbReference type="GO" id="GO:0022857">
    <property type="term" value="F:transmembrane transporter activity"/>
    <property type="evidence" value="ECO:0007669"/>
    <property type="project" value="TreeGrafter"/>
</dbReference>
<reference evidence="5" key="1">
    <citation type="submission" date="2019-12" db="EMBL/GenBank/DDBJ databases">
        <authorList>
            <person name="Awala S.I."/>
            <person name="Rhee S.K."/>
        </authorList>
    </citation>
    <scope>NUCLEOTIDE SEQUENCE [LARGE SCALE GENOMIC DNA]</scope>
    <source>
        <strain evidence="5">IM1</strain>
    </source>
</reference>
<keyword evidence="5" id="KW-1185">Reference proteome</keyword>
<gene>
    <name evidence="4" type="ORF">GNH96_13390</name>
</gene>
<evidence type="ECO:0000256" key="2">
    <source>
        <dbReference type="SAM" id="Phobius"/>
    </source>
</evidence>
<dbReference type="InterPro" id="IPR051014">
    <property type="entry name" value="Cation_Transport_ATPase_IB"/>
</dbReference>
<dbReference type="SUPFAM" id="SSF81653">
    <property type="entry name" value="Calcium ATPase, transduction domain A"/>
    <property type="match status" value="1"/>
</dbReference>
<dbReference type="KEGG" id="metu:GNH96_13390"/>
<dbReference type="Proteomes" id="UP000503004">
    <property type="component" value="Chromosome"/>
</dbReference>
<keyword evidence="2" id="KW-1133">Transmembrane helix</keyword>
<feature type="transmembrane region" description="Helical" evidence="2">
    <location>
        <begin position="742"/>
        <end position="766"/>
    </location>
</feature>
<proteinExistence type="inferred from homology"/>
<dbReference type="Gene3D" id="3.40.50.1000">
    <property type="entry name" value="HAD superfamily/HAD-like"/>
    <property type="match status" value="1"/>
</dbReference>
<comment type="similarity">
    <text evidence="1">Belongs to the cation transport ATPase (P-type) (TC 3.A.3) family. Type IB subfamily.</text>
</comment>
<dbReference type="GO" id="GO:0016020">
    <property type="term" value="C:membrane"/>
    <property type="evidence" value="ECO:0007669"/>
    <property type="project" value="TreeGrafter"/>
</dbReference>
<dbReference type="AlphaFoldDB" id="A0A858QAA3"/>
<feature type="domain" description="P-type ATPase A" evidence="3">
    <location>
        <begin position="298"/>
        <end position="396"/>
    </location>
</feature>
<evidence type="ECO:0000256" key="1">
    <source>
        <dbReference type="ARBA" id="ARBA00006024"/>
    </source>
</evidence>
<dbReference type="InterPro" id="IPR008250">
    <property type="entry name" value="ATPase_P-typ_transduc_dom_A_sf"/>
</dbReference>
<keyword evidence="2" id="KW-0472">Membrane</keyword>
<name>A0A858QAA3_9GAMM</name>